<feature type="region of interest" description="Disordered" evidence="2">
    <location>
        <begin position="135"/>
        <end position="158"/>
    </location>
</feature>
<sequence>MRSFLPSSVIASVSASTLGAACAAALVVPLLFPAGAAALTASPPQDGHRSQAAARAGGVQSLALQPLDVGTRAGGDPTGTPETAEPAGTQGLPATDTEPFSLLGVIWDDPAAGLPGVVQVRTRAADTGDWSAWTDLDPQSAHAPDPGSAEAGDTGVRGGTAPLWVGASDGVRVRVVPHDGEPAPALPAGLRLELVDPGQREGTGETLPAADPGAEARAGGSGAAAAGKHEGPRPPITIRSGWGADEGLRESGFVYTNSVKTAFVHHTAGSNSYTCSEVPSVLRGIYRYHVQSQGWRDVGYNFFVDKCGKIYEGRAGGVAEPVQGAHTYGFNHNSMGVAVLGTYSSKDPGRDVRDALSLLTAWKLGLHDGNPQGTRNRTSGGGKYAAGTTVRMKNISGHRDGYATDCPGDELYGDLGTVRSTAARLQGR</sequence>
<feature type="compositionally biased region" description="Low complexity" evidence="2">
    <location>
        <begin position="213"/>
        <end position="226"/>
    </location>
</feature>
<dbReference type="Pfam" id="PF01510">
    <property type="entry name" value="Amidase_2"/>
    <property type="match status" value="1"/>
</dbReference>
<keyword evidence="3" id="KW-0732">Signal</keyword>
<dbReference type="Proteomes" id="UP001183615">
    <property type="component" value="Unassembled WGS sequence"/>
</dbReference>
<dbReference type="PANTHER" id="PTHR11022:SF41">
    <property type="entry name" value="PEPTIDOGLYCAN-RECOGNITION PROTEIN LC-RELATED"/>
    <property type="match status" value="1"/>
</dbReference>
<dbReference type="SMART" id="SM00701">
    <property type="entry name" value="PGRP"/>
    <property type="match status" value="1"/>
</dbReference>
<feature type="domain" description="Peptidoglycan recognition protein family" evidence="4">
    <location>
        <begin position="234"/>
        <end position="374"/>
    </location>
</feature>
<dbReference type="InterPro" id="IPR036505">
    <property type="entry name" value="Amidase/PGRP_sf"/>
</dbReference>
<evidence type="ECO:0000259" key="4">
    <source>
        <dbReference type="SMART" id="SM00701"/>
    </source>
</evidence>
<keyword evidence="5" id="KW-0378">Hydrolase</keyword>
<keyword evidence="6" id="KW-1185">Reference proteome</keyword>
<gene>
    <name evidence="5" type="ORF">RM779_03125</name>
</gene>
<comment type="similarity">
    <text evidence="1">Belongs to the N-acetylmuramoyl-L-alanine amidase 2 family.</text>
</comment>
<evidence type="ECO:0000256" key="3">
    <source>
        <dbReference type="SAM" id="SignalP"/>
    </source>
</evidence>
<dbReference type="RefSeq" id="WP_311615536.1">
    <property type="nucleotide sequence ID" value="NZ_JAVREV010000002.1"/>
</dbReference>
<dbReference type="InterPro" id="IPR002502">
    <property type="entry name" value="Amidase_domain"/>
</dbReference>
<dbReference type="CDD" id="cd06583">
    <property type="entry name" value="PGRP"/>
    <property type="match status" value="1"/>
</dbReference>
<name>A0ABU2RXV9_9ACTN</name>
<dbReference type="InterPro" id="IPR015510">
    <property type="entry name" value="PGRP"/>
</dbReference>
<dbReference type="PROSITE" id="PS51257">
    <property type="entry name" value="PROKAR_LIPOPROTEIN"/>
    <property type="match status" value="1"/>
</dbReference>
<dbReference type="Gene3D" id="3.40.80.10">
    <property type="entry name" value="Peptidoglycan recognition protein-like"/>
    <property type="match status" value="1"/>
</dbReference>
<dbReference type="EC" id="3.5.1.28" evidence="5"/>
<dbReference type="InterPro" id="IPR006619">
    <property type="entry name" value="PGRP_domain_met/bac"/>
</dbReference>
<evidence type="ECO:0000256" key="1">
    <source>
        <dbReference type="ARBA" id="ARBA00007553"/>
    </source>
</evidence>
<evidence type="ECO:0000256" key="2">
    <source>
        <dbReference type="SAM" id="MobiDB-lite"/>
    </source>
</evidence>
<dbReference type="GO" id="GO:0008745">
    <property type="term" value="F:N-acetylmuramoyl-L-alanine amidase activity"/>
    <property type="evidence" value="ECO:0007669"/>
    <property type="project" value="UniProtKB-EC"/>
</dbReference>
<accession>A0ABU2RXV9</accession>
<feature type="signal peptide" evidence="3">
    <location>
        <begin position="1"/>
        <end position="23"/>
    </location>
</feature>
<evidence type="ECO:0000313" key="5">
    <source>
        <dbReference type="EMBL" id="MDT0441594.1"/>
    </source>
</evidence>
<evidence type="ECO:0000313" key="6">
    <source>
        <dbReference type="Proteomes" id="UP001183615"/>
    </source>
</evidence>
<dbReference type="PANTHER" id="PTHR11022">
    <property type="entry name" value="PEPTIDOGLYCAN RECOGNITION PROTEIN"/>
    <property type="match status" value="1"/>
</dbReference>
<reference evidence="6" key="1">
    <citation type="submission" date="2023-07" db="EMBL/GenBank/DDBJ databases">
        <title>30 novel species of actinomycetes from the DSMZ collection.</title>
        <authorList>
            <person name="Nouioui I."/>
        </authorList>
    </citation>
    <scope>NUCLEOTIDE SEQUENCE [LARGE SCALE GENOMIC DNA]</scope>
    <source>
        <strain evidence="6">DSM 41886</strain>
    </source>
</reference>
<dbReference type="SUPFAM" id="SSF55846">
    <property type="entry name" value="N-acetylmuramoyl-L-alanine amidase-like"/>
    <property type="match status" value="1"/>
</dbReference>
<feature type="region of interest" description="Disordered" evidence="2">
    <location>
        <begin position="198"/>
        <end position="242"/>
    </location>
</feature>
<protein>
    <submittedName>
        <fullName evidence="5">N-acetylmuramoyl-L-alanine amidase</fullName>
        <ecNumber evidence="5">3.5.1.28</ecNumber>
    </submittedName>
</protein>
<dbReference type="EMBL" id="JAVREV010000002">
    <property type="protein sequence ID" value="MDT0441594.1"/>
    <property type="molecule type" value="Genomic_DNA"/>
</dbReference>
<feature type="chain" id="PRO_5046628984" evidence="3">
    <location>
        <begin position="24"/>
        <end position="428"/>
    </location>
</feature>
<comment type="caution">
    <text evidence="5">The sequence shown here is derived from an EMBL/GenBank/DDBJ whole genome shotgun (WGS) entry which is preliminary data.</text>
</comment>
<proteinExistence type="inferred from homology"/>
<feature type="region of interest" description="Disordered" evidence="2">
    <location>
        <begin position="68"/>
        <end position="93"/>
    </location>
</feature>
<organism evidence="5 6">
    <name type="scientific">Streptomyces johnsoniae</name>
    <dbReference type="NCBI Taxonomy" id="3075532"/>
    <lineage>
        <taxon>Bacteria</taxon>
        <taxon>Bacillati</taxon>
        <taxon>Actinomycetota</taxon>
        <taxon>Actinomycetes</taxon>
        <taxon>Kitasatosporales</taxon>
        <taxon>Streptomycetaceae</taxon>
        <taxon>Streptomyces</taxon>
    </lineage>
</organism>